<name>A0A8H3EEK8_9LECA</name>
<feature type="region of interest" description="Disordered" evidence="1">
    <location>
        <begin position="289"/>
        <end position="314"/>
    </location>
</feature>
<dbReference type="EMBL" id="CAJPDR010000003">
    <property type="protein sequence ID" value="CAF9904107.1"/>
    <property type="molecule type" value="Genomic_DNA"/>
</dbReference>
<keyword evidence="3" id="KW-1185">Reference proteome</keyword>
<sequence>MKRVLPRYRRKKPPQTQGSPDVVVFKSRPVWKPNLVPQRASLDGVAVEIQQAILRQMPDLQTLQALISASPSYLRAYQSQRHSILSNTLLQDIHPDVLFDVLAIVDALKLPRNYESNVPQLRVFIEQYKAASTSLDVALMPLEPSSKETLSECHLSVHDVTKDFYDCALSAHPVTRCRLNHRVSLSPNEVRRIHRAFYRYELFTVLFREPDFYLEEQTERHRDRDPGRVRLALERHSISSLDTQDKSFLFFALFKAWEAEEIACIRDYITHRYDELFKECKSESQEMMERKRRYGAAPWENPPRLPSETQNVLE</sequence>
<dbReference type="OrthoDB" id="5427059at2759"/>
<accession>A0A8H3EEK8</accession>
<reference evidence="2" key="1">
    <citation type="submission" date="2021-03" db="EMBL/GenBank/DDBJ databases">
        <authorList>
            <person name="Tagirdzhanova G."/>
        </authorList>
    </citation>
    <scope>NUCLEOTIDE SEQUENCE</scope>
</reference>
<gene>
    <name evidence="2" type="ORF">ALECFALPRED_004848</name>
</gene>
<comment type="caution">
    <text evidence="2">The sequence shown here is derived from an EMBL/GenBank/DDBJ whole genome shotgun (WGS) entry which is preliminary data.</text>
</comment>
<evidence type="ECO:0000313" key="2">
    <source>
        <dbReference type="EMBL" id="CAF9904107.1"/>
    </source>
</evidence>
<dbReference type="Proteomes" id="UP000664203">
    <property type="component" value="Unassembled WGS sequence"/>
</dbReference>
<organism evidence="2 3">
    <name type="scientific">Alectoria fallacina</name>
    <dbReference type="NCBI Taxonomy" id="1903189"/>
    <lineage>
        <taxon>Eukaryota</taxon>
        <taxon>Fungi</taxon>
        <taxon>Dikarya</taxon>
        <taxon>Ascomycota</taxon>
        <taxon>Pezizomycotina</taxon>
        <taxon>Lecanoromycetes</taxon>
        <taxon>OSLEUM clade</taxon>
        <taxon>Lecanoromycetidae</taxon>
        <taxon>Lecanorales</taxon>
        <taxon>Lecanorineae</taxon>
        <taxon>Parmeliaceae</taxon>
        <taxon>Alectoria</taxon>
    </lineage>
</organism>
<proteinExistence type="predicted"/>
<evidence type="ECO:0000313" key="3">
    <source>
        <dbReference type="Proteomes" id="UP000664203"/>
    </source>
</evidence>
<dbReference type="AlphaFoldDB" id="A0A8H3EEK8"/>
<protein>
    <submittedName>
        <fullName evidence="2">Uncharacterized protein</fullName>
    </submittedName>
</protein>
<evidence type="ECO:0000256" key="1">
    <source>
        <dbReference type="SAM" id="MobiDB-lite"/>
    </source>
</evidence>